<dbReference type="SMART" id="SM01049">
    <property type="entry name" value="Cache_2"/>
    <property type="match status" value="2"/>
</dbReference>
<dbReference type="InterPro" id="IPR003660">
    <property type="entry name" value="HAMP_dom"/>
</dbReference>
<dbReference type="PROSITE" id="PS50885">
    <property type="entry name" value="HAMP"/>
    <property type="match status" value="1"/>
</dbReference>
<dbReference type="PANTHER" id="PTHR45339:SF3">
    <property type="entry name" value="HISTIDINE KINASE"/>
    <property type="match status" value="1"/>
</dbReference>
<dbReference type="EC" id="2.7.13.3" evidence="3"/>
<keyword evidence="15" id="KW-0175">Coiled coil</keyword>
<evidence type="ECO:0000256" key="11">
    <source>
        <dbReference type="ARBA" id="ARBA00022989"/>
    </source>
</evidence>
<keyword evidence="6" id="KW-0808">Transferase</keyword>
<evidence type="ECO:0000259" key="17">
    <source>
        <dbReference type="PROSITE" id="PS50109"/>
    </source>
</evidence>
<dbReference type="InterPro" id="IPR001789">
    <property type="entry name" value="Sig_transdc_resp-reg_receiver"/>
</dbReference>
<feature type="domain" description="Response regulatory" evidence="18">
    <location>
        <begin position="703"/>
        <end position="820"/>
    </location>
</feature>
<dbReference type="Pfam" id="PF02518">
    <property type="entry name" value="HATPase_c"/>
    <property type="match status" value="1"/>
</dbReference>
<dbReference type="Gene3D" id="3.40.50.2300">
    <property type="match status" value="1"/>
</dbReference>
<evidence type="ECO:0000313" key="21">
    <source>
        <dbReference type="EMBL" id="RJP62279.1"/>
    </source>
</evidence>
<comment type="caution">
    <text evidence="21">The sequence shown here is derived from an EMBL/GenBank/DDBJ whole genome shotgun (WGS) entry which is preliminary data.</text>
</comment>
<dbReference type="PRINTS" id="PR00344">
    <property type="entry name" value="BCTRLSENSOR"/>
</dbReference>
<dbReference type="InterPro" id="IPR004358">
    <property type="entry name" value="Sig_transdc_His_kin-like_C"/>
</dbReference>
<dbReference type="SMART" id="SM00304">
    <property type="entry name" value="HAMP"/>
    <property type="match status" value="1"/>
</dbReference>
<dbReference type="PROSITE" id="PS50894">
    <property type="entry name" value="HPT"/>
    <property type="match status" value="1"/>
</dbReference>
<evidence type="ECO:0000256" key="10">
    <source>
        <dbReference type="ARBA" id="ARBA00022840"/>
    </source>
</evidence>
<protein>
    <recommendedName>
        <fullName evidence="3">histidine kinase</fullName>
        <ecNumber evidence="3">2.7.13.3</ecNumber>
    </recommendedName>
</protein>
<dbReference type="SMART" id="SM00387">
    <property type="entry name" value="HATPase_c"/>
    <property type="match status" value="1"/>
</dbReference>
<dbReference type="InterPro" id="IPR005467">
    <property type="entry name" value="His_kinase_dom"/>
</dbReference>
<dbReference type="Gene3D" id="1.20.120.160">
    <property type="entry name" value="HPT domain"/>
    <property type="match status" value="1"/>
</dbReference>
<name>A0A3A4RK32_9BACT</name>
<dbReference type="CDD" id="cd17546">
    <property type="entry name" value="REC_hyHK_CKI1_RcsC-like"/>
    <property type="match status" value="1"/>
</dbReference>
<evidence type="ECO:0000256" key="2">
    <source>
        <dbReference type="ARBA" id="ARBA00004651"/>
    </source>
</evidence>
<dbReference type="Pfam" id="PF08269">
    <property type="entry name" value="dCache_2"/>
    <property type="match status" value="1"/>
</dbReference>
<evidence type="ECO:0000256" key="9">
    <source>
        <dbReference type="ARBA" id="ARBA00022777"/>
    </source>
</evidence>
<dbReference type="SUPFAM" id="SSF47226">
    <property type="entry name" value="Histidine-containing phosphotransfer domain, HPT domain"/>
    <property type="match status" value="1"/>
</dbReference>
<evidence type="ECO:0000256" key="15">
    <source>
        <dbReference type="SAM" id="Coils"/>
    </source>
</evidence>
<dbReference type="AlphaFoldDB" id="A0A3A4RK32"/>
<dbReference type="InterPro" id="IPR033480">
    <property type="entry name" value="sCache_2"/>
</dbReference>
<dbReference type="Gene3D" id="3.30.450.20">
    <property type="entry name" value="PAS domain"/>
    <property type="match status" value="2"/>
</dbReference>
<dbReference type="InterPro" id="IPR003661">
    <property type="entry name" value="HisK_dim/P_dom"/>
</dbReference>
<feature type="domain" description="HPt" evidence="20">
    <location>
        <begin position="861"/>
        <end position="957"/>
    </location>
</feature>
<comment type="subcellular location">
    <subcellularLocation>
        <location evidence="2">Cell membrane</location>
        <topology evidence="2">Multi-pass membrane protein</topology>
    </subcellularLocation>
</comment>
<dbReference type="CDD" id="cd12912">
    <property type="entry name" value="PDC2_MCP_like"/>
    <property type="match status" value="1"/>
</dbReference>
<reference evidence="21 22" key="1">
    <citation type="journal article" date="2017" name="ISME J.">
        <title>Energy and carbon metabolisms in a deep terrestrial subsurface fluid microbial community.</title>
        <authorList>
            <person name="Momper L."/>
            <person name="Jungbluth S.P."/>
            <person name="Lee M.D."/>
            <person name="Amend J.P."/>
        </authorList>
    </citation>
    <scope>NUCLEOTIDE SEQUENCE [LARGE SCALE GENOMIC DNA]</scope>
    <source>
        <strain evidence="21">SURF_26</strain>
    </source>
</reference>
<dbReference type="CDD" id="cd00082">
    <property type="entry name" value="HisKA"/>
    <property type="match status" value="1"/>
</dbReference>
<feature type="coiled-coil region" evidence="15">
    <location>
        <begin position="413"/>
        <end position="447"/>
    </location>
</feature>
<dbReference type="GO" id="GO:0000155">
    <property type="term" value="F:phosphorelay sensor kinase activity"/>
    <property type="evidence" value="ECO:0007669"/>
    <property type="project" value="InterPro"/>
</dbReference>
<feature type="modified residue" description="Phosphohistidine" evidence="13">
    <location>
        <position position="900"/>
    </location>
</feature>
<dbReference type="PROSITE" id="PS50109">
    <property type="entry name" value="HIS_KIN"/>
    <property type="match status" value="1"/>
</dbReference>
<evidence type="ECO:0000256" key="16">
    <source>
        <dbReference type="SAM" id="Phobius"/>
    </source>
</evidence>
<dbReference type="InterPro" id="IPR003594">
    <property type="entry name" value="HATPase_dom"/>
</dbReference>
<feature type="domain" description="Histidine kinase" evidence="17">
    <location>
        <begin position="454"/>
        <end position="677"/>
    </location>
</feature>
<dbReference type="PANTHER" id="PTHR45339">
    <property type="entry name" value="HYBRID SIGNAL TRANSDUCTION HISTIDINE KINASE J"/>
    <property type="match status" value="1"/>
</dbReference>
<dbReference type="FunFam" id="3.30.565.10:FF:000010">
    <property type="entry name" value="Sensor histidine kinase RcsC"/>
    <property type="match status" value="1"/>
</dbReference>
<dbReference type="SUPFAM" id="SSF47384">
    <property type="entry name" value="Homodimeric domain of signal transducing histidine kinase"/>
    <property type="match status" value="1"/>
</dbReference>
<feature type="transmembrane region" description="Helical" evidence="16">
    <location>
        <begin position="6"/>
        <end position="30"/>
    </location>
</feature>
<evidence type="ECO:0000259" key="18">
    <source>
        <dbReference type="PROSITE" id="PS50110"/>
    </source>
</evidence>
<dbReference type="Gene3D" id="1.10.287.130">
    <property type="match status" value="1"/>
</dbReference>
<dbReference type="FunFam" id="1.10.287.130:FF:000004">
    <property type="entry name" value="Ethylene receptor 1"/>
    <property type="match status" value="1"/>
</dbReference>
<dbReference type="InterPro" id="IPR036641">
    <property type="entry name" value="HPT_dom_sf"/>
</dbReference>
<dbReference type="InterPro" id="IPR004010">
    <property type="entry name" value="Double_Cache_2"/>
</dbReference>
<sequence length="957" mass="108553">MFGSTLFRRITSIIFFTILCYAVTIYFFIVPLTKKTIHDREQDSAKIILDNISELLKAKYLAIDAYRQSALDNRKKELKHITQIQECFIREKYNKYKNGILTESEAKKNALEELRNFRYGHNDYVWVSSYDSVLISHPDPAMHNTDFSNIKDIYGNDIVTELVRVAREQDEGYTSYWWRRLDTEEPIEKLTYSRHFPEWQWVIGTGVYIDDVEDEVKRLQQKTISELREMIHTIKIARSGYMYIFDSKMNMIMHPNPNLENTNFSSLLNPETGNPIAQELKDAVKKPDGMFLYKWDKPNDNGNYIYEKISWVKYCKEFDWYVASSVYTDDLNKSSIMLHNRILIVSVAMLLVSIGVAVFLVNKILAPVKRLSDMAVRVKNGDLSAHCKVTSKDELGFLSIAFNDMVDQIKTNINDLDNKVLDRTAELAEANKRALKSKEEAETANRAKSQFLANMSHEIRTPLNGIIGYAEIMLCSESLEECHTQAKIILDQSEHLLGIINDILDYSKIGAGKVDLEKIPMDVSHLLESIVSITHVKAIEKGLDFKTTITPDVHRYIIGDPLRLRQIILNLVSNAIKFTHQGFVEIHIERVGNKSGENQQTLKFSVTDTGIGISPDRQKEIFRQFSQADESTTRKYGGTGLGTTIAQQLVELMGGKIALVSEENKGSCFSFEINFDICNANDVKNQPLSDTPVNIYTETRKGKILVVEDYSINQQVARQHLEQAGHTVFIAENGKKAVELCEKEQFELIFMDIQMPEMDGFEATRKIRAGKHLCSRIPIIGLTANVSQACEAKCFYLGMDDVLAKPIRKKTLLAAVQKWLIHKNPDSSQIPALAEEKTLFEQNISGILPINIEEGIGEFGDRDLFFSIVTQLVANIENQLKLMRPAVEEKNLELVGKEAHAIKGGAATAEAYPLSEAAKVVEHLSKSGDGDGAREAFEAMVDEFQRLKTFLDELDIA</sequence>
<keyword evidence="12 16" id="KW-0472">Membrane</keyword>
<dbReference type="CDD" id="cd00088">
    <property type="entry name" value="HPT"/>
    <property type="match status" value="1"/>
</dbReference>
<dbReference type="SMART" id="SM00073">
    <property type="entry name" value="HPT"/>
    <property type="match status" value="1"/>
</dbReference>
<dbReference type="Pfam" id="PF00672">
    <property type="entry name" value="HAMP"/>
    <property type="match status" value="1"/>
</dbReference>
<keyword evidence="9" id="KW-0418">Kinase</keyword>
<evidence type="ECO:0000256" key="13">
    <source>
        <dbReference type="PROSITE-ProRule" id="PRU00110"/>
    </source>
</evidence>
<dbReference type="Gene3D" id="3.30.565.10">
    <property type="entry name" value="Histidine kinase-like ATPase, C-terminal domain"/>
    <property type="match status" value="1"/>
</dbReference>
<dbReference type="SMART" id="SM00388">
    <property type="entry name" value="HisKA"/>
    <property type="match status" value="1"/>
</dbReference>
<keyword evidence="10" id="KW-0067">ATP-binding</keyword>
<gene>
    <name evidence="21" type="ORF">C4541_00180</name>
</gene>
<proteinExistence type="predicted"/>
<dbReference type="SUPFAM" id="SSF158472">
    <property type="entry name" value="HAMP domain-like"/>
    <property type="match status" value="1"/>
</dbReference>
<dbReference type="InterPro" id="IPR036890">
    <property type="entry name" value="HATPase_C_sf"/>
</dbReference>
<evidence type="ECO:0000256" key="7">
    <source>
        <dbReference type="ARBA" id="ARBA00022692"/>
    </source>
</evidence>
<keyword evidence="4" id="KW-1003">Cell membrane</keyword>
<dbReference type="CDD" id="cd16922">
    <property type="entry name" value="HATPase_EvgS-ArcB-TorS-like"/>
    <property type="match status" value="1"/>
</dbReference>
<evidence type="ECO:0000256" key="4">
    <source>
        <dbReference type="ARBA" id="ARBA00022475"/>
    </source>
</evidence>
<evidence type="ECO:0000259" key="19">
    <source>
        <dbReference type="PROSITE" id="PS50885"/>
    </source>
</evidence>
<dbReference type="Proteomes" id="UP000266426">
    <property type="component" value="Unassembled WGS sequence"/>
</dbReference>
<evidence type="ECO:0000256" key="3">
    <source>
        <dbReference type="ARBA" id="ARBA00012438"/>
    </source>
</evidence>
<evidence type="ECO:0000256" key="1">
    <source>
        <dbReference type="ARBA" id="ARBA00000085"/>
    </source>
</evidence>
<keyword evidence="8" id="KW-0547">Nucleotide-binding</keyword>
<accession>A0A3A4RK32</accession>
<comment type="catalytic activity">
    <reaction evidence="1">
        <text>ATP + protein L-histidine = ADP + protein N-phospho-L-histidine.</text>
        <dbReference type="EC" id="2.7.13.3"/>
    </reaction>
</comment>
<evidence type="ECO:0000256" key="5">
    <source>
        <dbReference type="ARBA" id="ARBA00022553"/>
    </source>
</evidence>
<evidence type="ECO:0000256" key="6">
    <source>
        <dbReference type="ARBA" id="ARBA00022679"/>
    </source>
</evidence>
<keyword evidence="11 16" id="KW-1133">Transmembrane helix</keyword>
<dbReference type="GO" id="GO:0005524">
    <property type="term" value="F:ATP binding"/>
    <property type="evidence" value="ECO:0007669"/>
    <property type="project" value="UniProtKB-KW"/>
</dbReference>
<dbReference type="CDD" id="cd06225">
    <property type="entry name" value="HAMP"/>
    <property type="match status" value="1"/>
</dbReference>
<evidence type="ECO:0000256" key="12">
    <source>
        <dbReference type="ARBA" id="ARBA00023136"/>
    </source>
</evidence>
<evidence type="ECO:0000256" key="8">
    <source>
        <dbReference type="ARBA" id="ARBA00022741"/>
    </source>
</evidence>
<dbReference type="Pfam" id="PF00072">
    <property type="entry name" value="Response_reg"/>
    <property type="match status" value="1"/>
</dbReference>
<evidence type="ECO:0000259" key="20">
    <source>
        <dbReference type="PROSITE" id="PS50894"/>
    </source>
</evidence>
<organism evidence="21 22">
    <name type="scientific">Candidatus Auribacter fodinae</name>
    <dbReference type="NCBI Taxonomy" id="2093366"/>
    <lineage>
        <taxon>Bacteria</taxon>
        <taxon>Pseudomonadati</taxon>
        <taxon>Candidatus Auribacterota</taxon>
        <taxon>Candidatus Auribacteria</taxon>
        <taxon>Candidatus Auribacterales</taxon>
        <taxon>Candidatus Auribacteraceae</taxon>
        <taxon>Candidatus Auribacter</taxon>
    </lineage>
</organism>
<feature type="modified residue" description="4-aspartylphosphate" evidence="14">
    <location>
        <position position="752"/>
    </location>
</feature>
<feature type="domain" description="HAMP" evidence="19">
    <location>
        <begin position="362"/>
        <end position="414"/>
    </location>
</feature>
<evidence type="ECO:0000313" key="22">
    <source>
        <dbReference type="Proteomes" id="UP000266426"/>
    </source>
</evidence>
<dbReference type="InterPro" id="IPR011006">
    <property type="entry name" value="CheY-like_superfamily"/>
</dbReference>
<dbReference type="PROSITE" id="PS50110">
    <property type="entry name" value="RESPONSE_REGULATORY"/>
    <property type="match status" value="1"/>
</dbReference>
<dbReference type="SUPFAM" id="SSF55874">
    <property type="entry name" value="ATPase domain of HSP90 chaperone/DNA topoisomerase II/histidine kinase"/>
    <property type="match status" value="1"/>
</dbReference>
<dbReference type="SMART" id="SM00448">
    <property type="entry name" value="REC"/>
    <property type="match status" value="1"/>
</dbReference>
<keyword evidence="7 16" id="KW-0812">Transmembrane</keyword>
<dbReference type="InterPro" id="IPR036097">
    <property type="entry name" value="HisK_dim/P_sf"/>
</dbReference>
<dbReference type="SUPFAM" id="SSF52172">
    <property type="entry name" value="CheY-like"/>
    <property type="match status" value="1"/>
</dbReference>
<dbReference type="Gene3D" id="6.10.340.10">
    <property type="match status" value="1"/>
</dbReference>
<feature type="transmembrane region" description="Helical" evidence="16">
    <location>
        <begin position="342"/>
        <end position="361"/>
    </location>
</feature>
<dbReference type="EMBL" id="QZJZ01000003">
    <property type="protein sequence ID" value="RJP62279.1"/>
    <property type="molecule type" value="Genomic_DNA"/>
</dbReference>
<dbReference type="GO" id="GO:0005886">
    <property type="term" value="C:plasma membrane"/>
    <property type="evidence" value="ECO:0007669"/>
    <property type="project" value="UniProtKB-SubCell"/>
</dbReference>
<evidence type="ECO:0000256" key="14">
    <source>
        <dbReference type="PROSITE-ProRule" id="PRU00169"/>
    </source>
</evidence>
<dbReference type="Pfam" id="PF01627">
    <property type="entry name" value="Hpt"/>
    <property type="match status" value="1"/>
</dbReference>
<keyword evidence="5 14" id="KW-0597">Phosphoprotein</keyword>
<dbReference type="InterPro" id="IPR008207">
    <property type="entry name" value="Sig_transdc_His_kin_Hpt_dom"/>
</dbReference>
<dbReference type="Pfam" id="PF00512">
    <property type="entry name" value="HisKA"/>
    <property type="match status" value="1"/>
</dbReference>